<dbReference type="RefSeq" id="WP_196989796.1">
    <property type="nucleotide sequence ID" value="NZ_JADWYR010000001.1"/>
</dbReference>
<protein>
    <submittedName>
        <fullName evidence="1">DUF2480 family protein</fullName>
    </submittedName>
</protein>
<name>A0A931GTN8_9BACT</name>
<dbReference type="Proteomes" id="UP000628448">
    <property type="component" value="Unassembled WGS sequence"/>
</dbReference>
<keyword evidence="2" id="KW-1185">Reference proteome</keyword>
<comment type="caution">
    <text evidence="1">The sequence shown here is derived from an EMBL/GenBank/DDBJ whole genome shotgun (WGS) entry which is preliminary data.</text>
</comment>
<gene>
    <name evidence="1" type="ORF">I5907_05915</name>
</gene>
<dbReference type="EMBL" id="JADWYR010000001">
    <property type="protein sequence ID" value="MBG9375761.1"/>
    <property type="molecule type" value="Genomic_DNA"/>
</dbReference>
<sequence length="168" mass="18831">MQETIVNRVAESGIVTINLEDFYPKDEILVFDLKDHLFRGLLLKEKEFRAALITIDWSVYQQKNVAITCTSDAIIPVWAYMLVATYLGPFANNIMVGTPGLLAENILLQNISQVDTTTFTDKRIVIKGCGDIHIPESAYAAITFRLKPVAKSIMYGEPCSTVPVYKKK</sequence>
<dbReference type="AlphaFoldDB" id="A0A931GTN8"/>
<accession>A0A931GTN8</accession>
<proteinExistence type="predicted"/>
<dbReference type="Pfam" id="PF10652">
    <property type="entry name" value="DUF2480"/>
    <property type="match status" value="1"/>
</dbReference>
<evidence type="ECO:0000313" key="2">
    <source>
        <dbReference type="Proteomes" id="UP000628448"/>
    </source>
</evidence>
<dbReference type="InterPro" id="IPR018914">
    <property type="entry name" value="DUF2480"/>
</dbReference>
<organism evidence="1 2">
    <name type="scientific">Panacibacter microcysteis</name>
    <dbReference type="NCBI Taxonomy" id="2793269"/>
    <lineage>
        <taxon>Bacteria</taxon>
        <taxon>Pseudomonadati</taxon>
        <taxon>Bacteroidota</taxon>
        <taxon>Chitinophagia</taxon>
        <taxon>Chitinophagales</taxon>
        <taxon>Chitinophagaceae</taxon>
        <taxon>Panacibacter</taxon>
    </lineage>
</organism>
<evidence type="ECO:0000313" key="1">
    <source>
        <dbReference type="EMBL" id="MBG9375761.1"/>
    </source>
</evidence>
<reference evidence="1" key="1">
    <citation type="submission" date="2020-11" db="EMBL/GenBank/DDBJ databases">
        <title>Bacterial whole genome sequence for Panacibacter sp. DH6.</title>
        <authorList>
            <person name="Le V."/>
            <person name="Ko S."/>
            <person name="Ahn C.-Y."/>
            <person name="Oh H.-M."/>
        </authorList>
    </citation>
    <scope>NUCLEOTIDE SEQUENCE</scope>
    <source>
        <strain evidence="1">DH6</strain>
    </source>
</reference>